<evidence type="ECO:0000256" key="4">
    <source>
        <dbReference type="PROSITE-ProRule" id="PRU00510"/>
    </source>
</evidence>
<gene>
    <name evidence="6" type="ordered locus">HEAR2362</name>
</gene>
<accession>A4G7K6</accession>
<dbReference type="Proteomes" id="UP000006697">
    <property type="component" value="Chromosome"/>
</dbReference>
<keyword evidence="1" id="KW-0479">Metal-binding</keyword>
<reference evidence="6 7" key="1">
    <citation type="journal article" date="2007" name="PLoS Genet.">
        <title>A tale of two oxidation states: bacterial colonization of arsenic-rich environments.</title>
        <authorList>
            <person name="Muller D."/>
            <person name="Medigue C."/>
            <person name="Koechler S."/>
            <person name="Barbe V."/>
            <person name="Barakat M."/>
            <person name="Talla E."/>
            <person name="Bonnefoy V."/>
            <person name="Krin E."/>
            <person name="Arsene-Ploetze F."/>
            <person name="Carapito C."/>
            <person name="Chandler M."/>
            <person name="Cournoyer B."/>
            <person name="Cruveiller S."/>
            <person name="Dossat C."/>
            <person name="Duval S."/>
            <person name="Heymann M."/>
            <person name="Leize E."/>
            <person name="Lieutaud A."/>
            <person name="Lievremont D."/>
            <person name="Makita Y."/>
            <person name="Mangenot S."/>
            <person name="Nitschke W."/>
            <person name="Ortet P."/>
            <person name="Perdrial N."/>
            <person name="Schoepp B."/>
            <person name="Siguier N."/>
            <person name="Simeonova D.D."/>
            <person name="Rouy Z."/>
            <person name="Segurens B."/>
            <person name="Turlin E."/>
            <person name="Vallenet D."/>
            <person name="Van Dorsselaer A."/>
            <person name="Weiss S."/>
            <person name="Weissenbach J."/>
            <person name="Lett M.C."/>
            <person name="Danchin A."/>
            <person name="Bertin P.N."/>
        </authorList>
    </citation>
    <scope>NUCLEOTIDE SEQUENCE [LARGE SCALE GENOMIC DNA]</scope>
    <source>
        <strain evidence="7">ULPAs1</strain>
    </source>
</reference>
<feature type="domain" description="Zinc finger DksA/TraR C4-type" evidence="5">
    <location>
        <begin position="69"/>
        <end position="103"/>
    </location>
</feature>
<dbReference type="GO" id="GO:0008270">
    <property type="term" value="F:zinc ion binding"/>
    <property type="evidence" value="ECO:0007669"/>
    <property type="project" value="UniProtKB-KW"/>
</dbReference>
<dbReference type="OrthoDB" id="9811543at2"/>
<proteinExistence type="predicted"/>
<dbReference type="InterPro" id="IPR000962">
    <property type="entry name" value="Znf_DskA_TraR"/>
</dbReference>
<dbReference type="AlphaFoldDB" id="A4G7K6"/>
<keyword evidence="2" id="KW-0863">Zinc-finger</keyword>
<evidence type="ECO:0000256" key="1">
    <source>
        <dbReference type="ARBA" id="ARBA00022723"/>
    </source>
</evidence>
<evidence type="ECO:0000256" key="3">
    <source>
        <dbReference type="ARBA" id="ARBA00022833"/>
    </source>
</evidence>
<feature type="zinc finger region" description="dksA C4-type" evidence="4">
    <location>
        <begin position="73"/>
        <end position="97"/>
    </location>
</feature>
<protein>
    <recommendedName>
        <fullName evidence="5">Zinc finger DksA/TraR C4-type domain-containing protein</fullName>
    </recommendedName>
</protein>
<dbReference type="eggNOG" id="COG1734">
    <property type="taxonomic scope" value="Bacteria"/>
</dbReference>
<dbReference type="EMBL" id="CU207211">
    <property type="protein sequence ID" value="CAL62493.1"/>
    <property type="molecule type" value="Genomic_DNA"/>
</dbReference>
<dbReference type="SUPFAM" id="SSF57716">
    <property type="entry name" value="Glucocorticoid receptor-like (DNA-binding domain)"/>
    <property type="match status" value="1"/>
</dbReference>
<evidence type="ECO:0000259" key="5">
    <source>
        <dbReference type="Pfam" id="PF01258"/>
    </source>
</evidence>
<name>A4G7K6_HERAR</name>
<dbReference type="Gene3D" id="1.20.120.910">
    <property type="entry name" value="DksA, coiled-coil domain"/>
    <property type="match status" value="1"/>
</dbReference>
<keyword evidence="7" id="KW-1185">Reference proteome</keyword>
<dbReference type="STRING" id="204773.HEAR2362"/>
<organism evidence="6 7">
    <name type="scientific">Herminiimonas arsenicoxydans</name>
    <dbReference type="NCBI Taxonomy" id="204773"/>
    <lineage>
        <taxon>Bacteria</taxon>
        <taxon>Pseudomonadati</taxon>
        <taxon>Pseudomonadota</taxon>
        <taxon>Betaproteobacteria</taxon>
        <taxon>Burkholderiales</taxon>
        <taxon>Oxalobacteraceae</taxon>
        <taxon>Herminiimonas</taxon>
    </lineage>
</organism>
<keyword evidence="3" id="KW-0862">Zinc</keyword>
<evidence type="ECO:0000313" key="7">
    <source>
        <dbReference type="Proteomes" id="UP000006697"/>
    </source>
</evidence>
<dbReference type="PROSITE" id="PS51128">
    <property type="entry name" value="ZF_DKSA_2"/>
    <property type="match status" value="1"/>
</dbReference>
<dbReference type="PANTHER" id="PTHR33823">
    <property type="entry name" value="RNA POLYMERASE-BINDING TRANSCRIPTION FACTOR DKSA-RELATED"/>
    <property type="match status" value="1"/>
</dbReference>
<dbReference type="HOGENOM" id="CLU_043144_4_0_4"/>
<evidence type="ECO:0000256" key="2">
    <source>
        <dbReference type="ARBA" id="ARBA00022771"/>
    </source>
</evidence>
<dbReference type="Pfam" id="PF01258">
    <property type="entry name" value="zf-dskA_traR"/>
    <property type="match status" value="1"/>
</dbReference>
<dbReference type="KEGG" id="har:HEAR2362"/>
<sequence>MADLTERQLIHLQELLDTQEISARIRARVAIPEESDDCEPTDVDDAMIKMELVELADIEAAHRRIDNHQYGLCIDCGCTIDYARLQASPTAKRCTQCQRLHEQRHH</sequence>
<evidence type="ECO:0000313" key="6">
    <source>
        <dbReference type="EMBL" id="CAL62493.1"/>
    </source>
</evidence>